<dbReference type="AlphaFoldDB" id="A0A934NGD7"/>
<keyword evidence="1" id="KW-1133">Transmembrane helix</keyword>
<feature type="transmembrane region" description="Helical" evidence="1">
    <location>
        <begin position="25"/>
        <end position="45"/>
    </location>
</feature>
<proteinExistence type="predicted"/>
<keyword evidence="1" id="KW-0812">Transmembrane</keyword>
<sequence>MGCGWDVARALAGDSPGRELRGREWLLAPIGAVKLVAAMAPLALARSGWPARRVTRWTCWLGALLLMGWGGLNTAVGNLVLADVIQPEPASTGPA</sequence>
<feature type="transmembrane region" description="Helical" evidence="1">
    <location>
        <begin position="57"/>
        <end position="81"/>
    </location>
</feature>
<dbReference type="EMBL" id="JAEKNQ010000013">
    <property type="protein sequence ID" value="MBJ7602002.1"/>
    <property type="molecule type" value="Genomic_DNA"/>
</dbReference>
<reference evidence="2 3" key="1">
    <citation type="submission" date="2020-10" db="EMBL/GenBank/DDBJ databases">
        <title>Ca. Dormibacterota MAGs.</title>
        <authorList>
            <person name="Montgomery K."/>
        </authorList>
    </citation>
    <scope>NUCLEOTIDE SEQUENCE [LARGE SCALE GENOMIC DNA]</scope>
    <source>
        <strain evidence="2">SC8811_S16_3</strain>
    </source>
</reference>
<evidence type="ECO:0000313" key="2">
    <source>
        <dbReference type="EMBL" id="MBJ7602002.1"/>
    </source>
</evidence>
<keyword evidence="1" id="KW-0472">Membrane</keyword>
<evidence type="ECO:0000256" key="1">
    <source>
        <dbReference type="SAM" id="Phobius"/>
    </source>
</evidence>
<protein>
    <submittedName>
        <fullName evidence="2">DUF3995 domain-containing protein</fullName>
    </submittedName>
</protein>
<organism evidence="2 3">
    <name type="scientific">Candidatus Dormiibacter inghamiae</name>
    <dbReference type="NCBI Taxonomy" id="3127013"/>
    <lineage>
        <taxon>Bacteria</taxon>
        <taxon>Bacillati</taxon>
        <taxon>Candidatus Dormiibacterota</taxon>
        <taxon>Candidatus Dormibacteria</taxon>
        <taxon>Candidatus Dormibacterales</taxon>
        <taxon>Candidatus Dormibacteraceae</taxon>
        <taxon>Candidatus Dormiibacter</taxon>
    </lineage>
</organism>
<dbReference type="Proteomes" id="UP000620075">
    <property type="component" value="Unassembled WGS sequence"/>
</dbReference>
<evidence type="ECO:0000313" key="3">
    <source>
        <dbReference type="Proteomes" id="UP000620075"/>
    </source>
</evidence>
<gene>
    <name evidence="2" type="ORF">JF888_02195</name>
</gene>
<accession>A0A934NGD7</accession>
<comment type="caution">
    <text evidence="2">The sequence shown here is derived from an EMBL/GenBank/DDBJ whole genome shotgun (WGS) entry which is preliminary data.</text>
</comment>
<name>A0A934NGD7_9BACT</name>